<dbReference type="PANTHER" id="PTHR10622:SF12">
    <property type="entry name" value="HET DOMAIN-CONTAINING PROTEIN"/>
    <property type="match status" value="1"/>
</dbReference>
<dbReference type="OrthoDB" id="20872at2759"/>
<dbReference type="eggNOG" id="ENOG502SHG8">
    <property type="taxonomic scope" value="Eukaryota"/>
</dbReference>
<evidence type="ECO:0000313" key="2">
    <source>
        <dbReference type="EMBL" id="CDP26571.1"/>
    </source>
</evidence>
<dbReference type="RefSeq" id="XP_001903348.1">
    <property type="nucleotide sequence ID" value="XM_001903313.1"/>
</dbReference>
<dbReference type="GeneID" id="6187341"/>
<gene>
    <name evidence="1" type="ORF">PODANS_3_880</name>
</gene>
<dbReference type="Proteomes" id="UP000001197">
    <property type="component" value="Chromosome 3"/>
</dbReference>
<dbReference type="KEGG" id="pan:PODANSg360"/>
<dbReference type="EMBL" id="CU633448">
    <property type="protein sequence ID" value="CAP61120.1"/>
    <property type="molecule type" value="Genomic_DNA"/>
</dbReference>
<protein>
    <submittedName>
        <fullName evidence="1">Podospora anserina S mat+ genomic DNA chromosome 3, supercontig 1</fullName>
    </submittedName>
</protein>
<evidence type="ECO:0000313" key="1">
    <source>
        <dbReference type="EMBL" id="CAP61120.1"/>
    </source>
</evidence>
<name>B2ACF5_PODAN</name>
<proteinExistence type="predicted"/>
<keyword evidence="3" id="KW-1185">Reference proteome</keyword>
<dbReference type="STRING" id="515849.B2ACF5"/>
<dbReference type="EMBL" id="FO904938">
    <property type="protein sequence ID" value="CDP26571.1"/>
    <property type="molecule type" value="Genomic_DNA"/>
</dbReference>
<organism evidence="1">
    <name type="scientific">Podospora anserina (strain S / ATCC MYA-4624 / DSM 980 / FGSC 10383)</name>
    <name type="common">Pleurage anserina</name>
    <dbReference type="NCBI Taxonomy" id="515849"/>
    <lineage>
        <taxon>Eukaryota</taxon>
        <taxon>Fungi</taxon>
        <taxon>Dikarya</taxon>
        <taxon>Ascomycota</taxon>
        <taxon>Pezizomycotina</taxon>
        <taxon>Sordariomycetes</taxon>
        <taxon>Sordariomycetidae</taxon>
        <taxon>Sordariales</taxon>
        <taxon>Podosporaceae</taxon>
        <taxon>Podospora</taxon>
        <taxon>Podospora anserina</taxon>
    </lineage>
</organism>
<sequence length="389" mass="44824">MEIRAFGIGWTLQELIAPHNVKFYDCKWSFRTEKHEIPEQLASVTLIGIGVLEDPQCLSTIPVGRRTSWAAKRETTRIEDTAYCLMGIFDVNLPMIYGEGEKAFLRLQEAIAMSNNDLYLFAWMANPNLYGQWHGAFATHPSQFASCNNLETRQDLFRSHSFSVTNQGIEFQTYLELDEQKGDYLVPLQCTLDGQHEAHEVAIRLIKTARGYVRHEAHEKAIVRRLFRRPGDVSGRLAICVQKAVDSIRHDTIADRFEHSFQFTTRITQDSTHEEDRWYHEFRAIHPTRGKLNSWDVDCNHGLPAYWDPSTASFMTEGKPWFIGLLFVQLRRHRGDHPSAISLLCRFYSATNQWLPVGSLGSSMAPPSMDHNWFKQFIRYVSDPEQGQP</sequence>
<reference evidence="2" key="4">
    <citation type="submission" date="2015-04" db="EMBL/GenBank/DDBJ databases">
        <title>Maintaining two mating types: Structure of the mating type locus and its role in heterokaryosis in Podospora anserina.</title>
        <authorList>
            <person name="Grognet P."/>
            <person name="Bidard F."/>
            <person name="Kuchly C."/>
            <person name="Chan Ho Tong L."/>
            <person name="Coppin E."/>
            <person name="Ait Benkhali J."/>
            <person name="Couloux A."/>
            <person name="Wincker P."/>
            <person name="Debuchy R."/>
            <person name="Silar P."/>
        </authorList>
    </citation>
    <scope>NUCLEOTIDE SEQUENCE</scope>
</reference>
<reference evidence="1" key="2">
    <citation type="submission" date="2008-07" db="EMBL/GenBank/DDBJ databases">
        <authorList>
            <person name="Genoscope - CEA"/>
        </authorList>
    </citation>
    <scope>NUCLEOTIDE SEQUENCE</scope>
    <source>
        <strain evidence="1">S mat+</strain>
    </source>
</reference>
<dbReference type="HOGENOM" id="CLU_710029_0_0_1"/>
<dbReference type="PANTHER" id="PTHR10622">
    <property type="entry name" value="HET DOMAIN-CONTAINING PROTEIN"/>
    <property type="match status" value="1"/>
</dbReference>
<evidence type="ECO:0000313" key="3">
    <source>
        <dbReference type="Proteomes" id="UP000001197"/>
    </source>
</evidence>
<reference evidence="1 3" key="1">
    <citation type="journal article" date="2008" name="Genome Biol.">
        <title>The genome sequence of the model ascomycete fungus Podospora anserina.</title>
        <authorList>
            <person name="Espagne E."/>
            <person name="Lespinet O."/>
            <person name="Malagnac F."/>
            <person name="Da Silva C."/>
            <person name="Jaillon O."/>
            <person name="Porcel B.M."/>
            <person name="Couloux A."/>
            <person name="Aury J.-M."/>
            <person name="Segurens B."/>
            <person name="Poulain J."/>
            <person name="Anthouard V."/>
            <person name="Grossetete S."/>
            <person name="Khalili H."/>
            <person name="Coppin E."/>
            <person name="Dequard-Chablat M."/>
            <person name="Picard M."/>
            <person name="Contamine V."/>
            <person name="Arnaise S."/>
            <person name="Bourdais A."/>
            <person name="Berteaux-Lecellier V."/>
            <person name="Gautheret D."/>
            <person name="de Vries R.P."/>
            <person name="Battaglia E."/>
            <person name="Coutinho P.M."/>
            <person name="Danchin E.G.J."/>
            <person name="Henrissat B."/>
            <person name="El Khoury R."/>
            <person name="Sainsard-Chanet A."/>
            <person name="Boivin A."/>
            <person name="Pinan-Lucarre B."/>
            <person name="Sellem C.H."/>
            <person name="Debuchy R."/>
            <person name="Wincker P."/>
            <person name="Weissenbach J."/>
            <person name="Silar P."/>
        </authorList>
    </citation>
    <scope>NUCLEOTIDE SEQUENCE [LARGE SCALE GENOMIC DNA]</scope>
    <source>
        <strain evidence="3">S / ATCC MYA-4624 / DSM 980 / FGSC 10383</strain>
        <strain evidence="1">S mat+</strain>
    </source>
</reference>
<reference evidence="3" key="3">
    <citation type="journal article" date="2014" name="Genetics">
        <title>Maintaining two mating types: Structure of the mating type locus and its role in heterokaryosis in Podospora anserina.</title>
        <authorList>
            <person name="Grognet P."/>
            <person name="Bidard F."/>
            <person name="Kuchly C."/>
            <person name="Tong L.C.H."/>
            <person name="Coppin E."/>
            <person name="Benkhali J.A."/>
            <person name="Couloux A."/>
            <person name="Wincker P."/>
            <person name="Debuchy R."/>
            <person name="Silar P."/>
        </authorList>
    </citation>
    <scope>GENOME REANNOTATION</scope>
    <source>
        <strain evidence="3">S / ATCC MYA-4624 / DSM 980 / FGSC 10383</strain>
    </source>
</reference>
<dbReference type="VEuPathDB" id="FungiDB:PODANS_3_880"/>
<accession>B2ACF5</accession>
<dbReference type="AlphaFoldDB" id="B2ACF5"/>